<gene>
    <name evidence="1" type="ORF">MESINF_2746</name>
</gene>
<sequence length="46" mass="5137">MNIDLNQALDSALYYTDYVGKPHLFENTDSYVEALLAEAGVLSSQR</sequence>
<organism evidence="1 2">
    <name type="scientific">Mesotoga infera</name>
    <dbReference type="NCBI Taxonomy" id="1236046"/>
    <lineage>
        <taxon>Bacteria</taxon>
        <taxon>Thermotogati</taxon>
        <taxon>Thermotogota</taxon>
        <taxon>Thermotogae</taxon>
        <taxon>Kosmotogales</taxon>
        <taxon>Kosmotogaceae</taxon>
        <taxon>Mesotoga</taxon>
    </lineage>
</organism>
<reference evidence="1 2" key="1">
    <citation type="submission" date="2017-01" db="EMBL/GenBank/DDBJ databases">
        <authorList>
            <person name="Erauso G."/>
        </authorList>
    </citation>
    <scope>NUCLEOTIDE SEQUENCE [LARGE SCALE GENOMIC DNA]</scope>
    <source>
        <strain evidence="1">MESINF1</strain>
    </source>
</reference>
<keyword evidence="2" id="KW-1185">Reference proteome</keyword>
<protein>
    <submittedName>
        <fullName evidence="1">Uncharacterized protein</fullName>
    </submittedName>
</protein>
<evidence type="ECO:0000313" key="1">
    <source>
        <dbReference type="EMBL" id="SSC14186.1"/>
    </source>
</evidence>
<evidence type="ECO:0000313" key="2">
    <source>
        <dbReference type="Proteomes" id="UP000250796"/>
    </source>
</evidence>
<accession>A0A7Z7PQ75</accession>
<dbReference type="Proteomes" id="UP000250796">
    <property type="component" value="Chromosome MESINF"/>
</dbReference>
<dbReference type="AlphaFoldDB" id="A0A7Z7PQ75"/>
<proteinExistence type="predicted"/>
<dbReference type="KEGG" id="minf:MESINF_2746"/>
<name>A0A7Z7PQ75_9BACT</name>
<dbReference type="RefSeq" id="WP_169700551.1">
    <property type="nucleotide sequence ID" value="NZ_LS974202.1"/>
</dbReference>
<dbReference type="EMBL" id="LS974202">
    <property type="protein sequence ID" value="SSC14186.1"/>
    <property type="molecule type" value="Genomic_DNA"/>
</dbReference>